<dbReference type="PANTHER" id="PTHR19384">
    <property type="entry name" value="NITRIC OXIDE SYNTHASE-RELATED"/>
    <property type="match status" value="1"/>
</dbReference>
<dbReference type="GO" id="GO:0009086">
    <property type="term" value="P:methionine biosynthetic process"/>
    <property type="evidence" value="ECO:0007669"/>
    <property type="project" value="UniProtKB-KW"/>
</dbReference>
<dbReference type="Gene3D" id="3.40.50.360">
    <property type="match status" value="1"/>
</dbReference>
<dbReference type="InterPro" id="IPR001709">
    <property type="entry name" value="Flavoprot_Pyr_Nucl_cyt_Rdtase"/>
</dbReference>
<evidence type="ECO:0000313" key="16">
    <source>
        <dbReference type="Proteomes" id="UP001445076"/>
    </source>
</evidence>
<evidence type="ECO:0000256" key="7">
    <source>
        <dbReference type="ARBA" id="ARBA00022827"/>
    </source>
</evidence>
<feature type="non-terminal residue" evidence="15">
    <location>
        <position position="1"/>
    </location>
</feature>
<proteinExistence type="predicted"/>
<keyword evidence="5" id="KW-0288">FMN</keyword>
<dbReference type="PANTHER" id="PTHR19384:SF84">
    <property type="entry name" value="METHIONINE SYNTHASE REDUCTASE"/>
    <property type="match status" value="1"/>
</dbReference>
<evidence type="ECO:0000256" key="11">
    <source>
        <dbReference type="ARBA" id="ARBA00039088"/>
    </source>
</evidence>
<dbReference type="SUPFAM" id="SSF63380">
    <property type="entry name" value="Riboflavin synthase domain-like"/>
    <property type="match status" value="1"/>
</dbReference>
<dbReference type="PROSITE" id="PS50902">
    <property type="entry name" value="FLAVODOXIN_LIKE"/>
    <property type="match status" value="1"/>
</dbReference>
<dbReference type="InterPro" id="IPR029039">
    <property type="entry name" value="Flavoprotein-like_sf"/>
</dbReference>
<keyword evidence="9" id="KW-0560">Oxidoreductase</keyword>
<dbReference type="Gene3D" id="3.40.50.80">
    <property type="entry name" value="Nucleotide-binding domain of ferredoxin-NADP reductase (FNR) module"/>
    <property type="match status" value="1"/>
</dbReference>
<dbReference type="PROSITE" id="PS51384">
    <property type="entry name" value="FAD_FR"/>
    <property type="match status" value="1"/>
</dbReference>
<protein>
    <recommendedName>
        <fullName evidence="12">Methionine synthase reductase</fullName>
        <ecNumber evidence="11">1.16.1.8</ecNumber>
    </recommendedName>
</protein>
<dbReference type="AlphaFoldDB" id="A0AAW0WA78"/>
<keyword evidence="6" id="KW-0949">S-adenosyl-L-methionine</keyword>
<dbReference type="GO" id="GO:0050667">
    <property type="term" value="P:homocysteine metabolic process"/>
    <property type="evidence" value="ECO:0007669"/>
    <property type="project" value="TreeGrafter"/>
</dbReference>
<dbReference type="Pfam" id="PF00667">
    <property type="entry name" value="FAD_binding_1"/>
    <property type="match status" value="1"/>
</dbReference>
<dbReference type="SUPFAM" id="SSF52343">
    <property type="entry name" value="Ferredoxin reductase-like, C-terminal NADP-linked domain"/>
    <property type="match status" value="1"/>
</dbReference>
<sequence length="747" mass="83075">TTMTGVGLEAVDPADVLLLYASQTGNAKLIAEDIREKCESEGVSCCLRCCSQLQQHLNNLHQVTCLILVAATTGDGDPPDTARKFNQHLHKKDQPRDALSHLSYTVLGLGDTNYNNFCNFGKTIDKRLHSLGAHRFYDCGWADDGTGLEVVIEPWMEGLFPALKKFLIQKKGSFISQDSTMEDASKTDLSNYSCKEKVTNDVTTIGNNEMFIHASENNLETNKSSLKVIDESVTDHVCIAPEDNDSTQRTLAIAGKYNIDILSQEEIQCLPIKLCSFPLDKKLTLPAQSPPYLTLECVDNSEGRTIQVNSPLPSAASQVVETHVVSVRRLTSADAVKTALEVTLRLPKDQDRFAYEPGDSFGIIVKNKENEVEILLNLLGISDRADKIYELSVLPNTKKKAAAVPKFIPVKSSLRYILEHCVDIRSVPKKPLVRALLEYTSSPSEKRRLQELVSKEGASEYTKNIREANLTLLDLLIIFGSCKPPVTTLLEHLPRLQPRAYSIISSPLVDSENISFVFNVVEIPKENTVTYARKGICTGWLFSVYNELASNGTDLNTTFSGLTISEKCNVCATIYLRSNQNFHLPKDLATPIIMIGPGTGVAPFVGFLRHRQKIMASNPNDIIGKSWLFFGCRHKEHDFLYKEEIERFQDEGILNHFIVSFSRETTACNGVKYVQDNILKHGAALASLLVNEGAVVYVCGDAHNMAKDVFEAFVSILQANCNQTENSARNLLAQMQIEKRYLQDVWT</sequence>
<keyword evidence="8" id="KW-0521">NADP</keyword>
<dbReference type="Pfam" id="PF00258">
    <property type="entry name" value="Flavodoxin_1"/>
    <property type="match status" value="1"/>
</dbReference>
<dbReference type="InterPro" id="IPR023173">
    <property type="entry name" value="NADPH_Cyt_P450_Rdtase_alpha"/>
</dbReference>
<dbReference type="InterPro" id="IPR001094">
    <property type="entry name" value="Flavdoxin-like"/>
</dbReference>
<dbReference type="GO" id="GO:0050660">
    <property type="term" value="F:flavin adenine dinucleotide binding"/>
    <property type="evidence" value="ECO:0007669"/>
    <property type="project" value="TreeGrafter"/>
</dbReference>
<dbReference type="InterPro" id="IPR017927">
    <property type="entry name" value="FAD-bd_FR_type"/>
</dbReference>
<dbReference type="InterPro" id="IPR017938">
    <property type="entry name" value="Riboflavin_synthase-like_b-brl"/>
</dbReference>
<dbReference type="FunFam" id="3.40.50.360:FF:000059">
    <property type="entry name" value="5-methyltetrahydrofolate-homocysteine methyltransferase reductase"/>
    <property type="match status" value="1"/>
</dbReference>
<evidence type="ECO:0000259" key="14">
    <source>
        <dbReference type="PROSITE" id="PS51384"/>
    </source>
</evidence>
<comment type="caution">
    <text evidence="15">The sequence shown here is derived from an EMBL/GenBank/DDBJ whole genome shotgun (WGS) entry which is preliminary data.</text>
</comment>
<evidence type="ECO:0000313" key="15">
    <source>
        <dbReference type="EMBL" id="KAK8727402.1"/>
    </source>
</evidence>
<dbReference type="Gene3D" id="2.40.30.10">
    <property type="entry name" value="Translation factors"/>
    <property type="match status" value="1"/>
</dbReference>
<feature type="domain" description="FAD-binding FR-type" evidence="14">
    <location>
        <begin position="317"/>
        <end position="585"/>
    </location>
</feature>
<keyword evidence="7" id="KW-0274">FAD</keyword>
<comment type="cofactor">
    <cofactor evidence="1">
        <name>FMN</name>
        <dbReference type="ChEBI" id="CHEBI:58210"/>
    </cofactor>
</comment>
<evidence type="ECO:0000256" key="3">
    <source>
        <dbReference type="ARBA" id="ARBA00022605"/>
    </source>
</evidence>
<keyword evidence="3" id="KW-0028">Amino-acid biosynthesis</keyword>
<dbReference type="CDD" id="cd06203">
    <property type="entry name" value="methionine_synthase_red"/>
    <property type="match status" value="1"/>
</dbReference>
<dbReference type="PRINTS" id="PR00369">
    <property type="entry name" value="FLAVODOXIN"/>
</dbReference>
<accession>A0AAW0WA78</accession>
<evidence type="ECO:0000256" key="4">
    <source>
        <dbReference type="ARBA" id="ARBA00022630"/>
    </source>
</evidence>
<dbReference type="FunFam" id="1.20.990.10:FF:000007">
    <property type="entry name" value="Methionine synthase reductase"/>
    <property type="match status" value="1"/>
</dbReference>
<keyword evidence="4" id="KW-0285">Flavoprotein</keyword>
<gene>
    <name evidence="15" type="ORF">OTU49_009541</name>
</gene>
<evidence type="ECO:0000259" key="13">
    <source>
        <dbReference type="PROSITE" id="PS50902"/>
    </source>
</evidence>
<keyword evidence="16" id="KW-1185">Reference proteome</keyword>
<dbReference type="FunFam" id="3.40.50.80:FF:000018">
    <property type="entry name" value="NADPH--cytochrome P450 reductase"/>
    <property type="match status" value="1"/>
</dbReference>
<dbReference type="EC" id="1.16.1.8" evidence="11"/>
<evidence type="ECO:0000256" key="6">
    <source>
        <dbReference type="ARBA" id="ARBA00022691"/>
    </source>
</evidence>
<dbReference type="InterPro" id="IPR039261">
    <property type="entry name" value="FNR_nucleotide-bd"/>
</dbReference>
<keyword evidence="10" id="KW-0486">Methionine biosynthesis</keyword>
<dbReference type="Proteomes" id="UP001445076">
    <property type="component" value="Unassembled WGS sequence"/>
</dbReference>
<evidence type="ECO:0000256" key="12">
    <source>
        <dbReference type="ARBA" id="ARBA00040659"/>
    </source>
</evidence>
<dbReference type="InterPro" id="IPR003097">
    <property type="entry name" value="CysJ-like_FAD-binding"/>
</dbReference>
<dbReference type="Gene3D" id="1.20.990.10">
    <property type="entry name" value="NADPH-cytochrome p450 Reductase, Chain A, domain 3"/>
    <property type="match status" value="1"/>
</dbReference>
<evidence type="ECO:0000256" key="5">
    <source>
        <dbReference type="ARBA" id="ARBA00022643"/>
    </source>
</evidence>
<name>A0AAW0WA78_CHEQU</name>
<dbReference type="GO" id="GO:0010181">
    <property type="term" value="F:FMN binding"/>
    <property type="evidence" value="ECO:0007669"/>
    <property type="project" value="InterPro"/>
</dbReference>
<evidence type="ECO:0000256" key="10">
    <source>
        <dbReference type="ARBA" id="ARBA00023167"/>
    </source>
</evidence>
<dbReference type="InterPro" id="IPR001433">
    <property type="entry name" value="OxRdtase_FAD/NAD-bd"/>
</dbReference>
<evidence type="ECO:0000256" key="2">
    <source>
        <dbReference type="ARBA" id="ARBA00001974"/>
    </source>
</evidence>
<evidence type="ECO:0000256" key="8">
    <source>
        <dbReference type="ARBA" id="ARBA00022857"/>
    </source>
</evidence>
<dbReference type="EMBL" id="JARKIK010000075">
    <property type="protein sequence ID" value="KAK8727402.1"/>
    <property type="molecule type" value="Genomic_DNA"/>
</dbReference>
<evidence type="ECO:0000256" key="1">
    <source>
        <dbReference type="ARBA" id="ARBA00001917"/>
    </source>
</evidence>
<evidence type="ECO:0000256" key="9">
    <source>
        <dbReference type="ARBA" id="ARBA00023002"/>
    </source>
</evidence>
<organism evidence="15 16">
    <name type="scientific">Cherax quadricarinatus</name>
    <name type="common">Australian red claw crayfish</name>
    <dbReference type="NCBI Taxonomy" id="27406"/>
    <lineage>
        <taxon>Eukaryota</taxon>
        <taxon>Metazoa</taxon>
        <taxon>Ecdysozoa</taxon>
        <taxon>Arthropoda</taxon>
        <taxon>Crustacea</taxon>
        <taxon>Multicrustacea</taxon>
        <taxon>Malacostraca</taxon>
        <taxon>Eumalacostraca</taxon>
        <taxon>Eucarida</taxon>
        <taxon>Decapoda</taxon>
        <taxon>Pleocyemata</taxon>
        <taxon>Astacidea</taxon>
        <taxon>Parastacoidea</taxon>
        <taxon>Parastacidae</taxon>
        <taxon>Cherax</taxon>
    </lineage>
</organism>
<reference evidence="15 16" key="1">
    <citation type="journal article" date="2024" name="BMC Genomics">
        <title>Genome assembly of redclaw crayfish (Cherax quadricarinatus) provides insights into its immune adaptation and hypoxia tolerance.</title>
        <authorList>
            <person name="Liu Z."/>
            <person name="Zheng J."/>
            <person name="Li H."/>
            <person name="Fang K."/>
            <person name="Wang S."/>
            <person name="He J."/>
            <person name="Zhou D."/>
            <person name="Weng S."/>
            <person name="Chi M."/>
            <person name="Gu Z."/>
            <person name="He J."/>
            <person name="Li F."/>
            <person name="Wang M."/>
        </authorList>
    </citation>
    <scope>NUCLEOTIDE SEQUENCE [LARGE SCALE GENOMIC DNA]</scope>
    <source>
        <strain evidence="15">ZL_2023a</strain>
    </source>
</reference>
<dbReference type="PRINTS" id="PR00371">
    <property type="entry name" value="FPNCR"/>
</dbReference>
<dbReference type="GO" id="GO:0030586">
    <property type="term" value="F:[methionine synthase] reductase (NADPH) activity"/>
    <property type="evidence" value="ECO:0007669"/>
    <property type="project" value="UniProtKB-EC"/>
</dbReference>
<comment type="cofactor">
    <cofactor evidence="2">
        <name>FAD</name>
        <dbReference type="ChEBI" id="CHEBI:57692"/>
    </cofactor>
</comment>
<dbReference type="InterPro" id="IPR008254">
    <property type="entry name" value="Flavodoxin/NO_synth"/>
</dbReference>
<dbReference type="GO" id="GO:0005829">
    <property type="term" value="C:cytosol"/>
    <property type="evidence" value="ECO:0007669"/>
    <property type="project" value="TreeGrafter"/>
</dbReference>
<dbReference type="Pfam" id="PF00175">
    <property type="entry name" value="NAD_binding_1"/>
    <property type="match status" value="1"/>
</dbReference>
<feature type="domain" description="Flavodoxin-like" evidence="13">
    <location>
        <begin position="16"/>
        <end position="160"/>
    </location>
</feature>
<dbReference type="SUPFAM" id="SSF52218">
    <property type="entry name" value="Flavoproteins"/>
    <property type="match status" value="1"/>
</dbReference>